<name>A0AAT9G9G0_9RICK</name>
<dbReference type="Pfam" id="PF12441">
    <property type="entry name" value="CopG_antitoxin"/>
    <property type="match status" value="1"/>
</dbReference>
<dbReference type="AlphaFoldDB" id="A0AAT9G9G0"/>
<organism evidence="1">
    <name type="scientific">Candidatus Tisiphia endosymbiont of Sergentomyia squamirostris</name>
    <dbReference type="NCBI Taxonomy" id="3113639"/>
    <lineage>
        <taxon>Bacteria</taxon>
        <taxon>Pseudomonadati</taxon>
        <taxon>Pseudomonadota</taxon>
        <taxon>Alphaproteobacteria</taxon>
        <taxon>Rickettsiales</taxon>
        <taxon>Rickettsiaceae</taxon>
        <taxon>Rickettsieae</taxon>
        <taxon>Candidatus Tisiphia</taxon>
    </lineage>
</organism>
<gene>
    <name evidence="1" type="ORF">DMENIID0002_10970</name>
</gene>
<sequence>MSYKLDKYEQEIEINFEKQPSIKNQNDLKLFQNAAKTHLKRKYPITIRVAEQDIEAIKIKASKLGLAYQTYINMLIHKEATKL</sequence>
<accession>A0AAT9G9G0</accession>
<proteinExistence type="predicted"/>
<reference evidence="1" key="1">
    <citation type="submission" date="2024-01" db="EMBL/GenBank/DDBJ databases">
        <title>Sequencing the genomes of a sandfly, Sergentomyia squamirostris, and its two endosymbionts.</title>
        <authorList>
            <person name="Itokawa K."/>
            <person name="Sanjoba C."/>
        </authorList>
    </citation>
    <scope>NUCLEOTIDE SEQUENCE</scope>
    <source>
        <strain evidence="1">RiSSQ</strain>
    </source>
</reference>
<dbReference type="InterPro" id="IPR022148">
    <property type="entry name" value="CopG_antitoxin"/>
</dbReference>
<evidence type="ECO:0008006" key="2">
    <source>
        <dbReference type="Google" id="ProtNLM"/>
    </source>
</evidence>
<protein>
    <recommendedName>
        <fullName evidence="2">Antitoxin</fullName>
    </recommendedName>
</protein>
<dbReference type="EMBL" id="AP029170">
    <property type="protein sequence ID" value="BFD46451.1"/>
    <property type="molecule type" value="Genomic_DNA"/>
</dbReference>
<evidence type="ECO:0000313" key="1">
    <source>
        <dbReference type="EMBL" id="BFD46451.1"/>
    </source>
</evidence>